<sequence length="435" mass="50342">MSVSTTVEPYLPNSIPFAQYIEQLEYVFINNNVPEERYKTSFLGVCGVTVFSEIKRLFPGQDVKRLTYQQITEALKKRFDKCDSEVIHSYKFWSRRQGKYEKSEDFVIAVKVLAEQCGFGNFKDRAIRDLLVIGVYNRDIQKRLCDEDDLSADRAEKLILSHEISNNRTSVLKDDDQNTSIIARLGRKEVRSRSKQKYRGSSKSSNRSVSFSPRKRYSDRYYDANKPSYLCSFCKKRGHTRKFCYKLNGRGNQHAEIKFLDAPKQTTAGSSSGNFKRENSERMDEYDEDDLPCMMISSVNRINEACHVNVLVDKIALTMEVDCGSAETVISEELFSKQFKHSKLLSCNKKLAVIDGKRLKVLGRVCVSVQVQNKRLQLYLIVLRCDKDFTPLMGRSWLDCFYVGWRNIFSNPRTPDETIHKIDDDTYIDNLKNFA</sequence>
<reference evidence="7" key="1">
    <citation type="journal article" date="2015" name="Proc. Natl. Acad. Sci. U.S.A.">
        <title>Genome sequence of the Asian Tiger mosquito, Aedes albopictus, reveals insights into its biology, genetics, and evolution.</title>
        <authorList>
            <person name="Chen X.G."/>
            <person name="Jiang X."/>
            <person name="Gu J."/>
            <person name="Xu M."/>
            <person name="Wu Y."/>
            <person name="Deng Y."/>
            <person name="Zhang C."/>
            <person name="Bonizzoni M."/>
            <person name="Dermauw W."/>
            <person name="Vontas J."/>
            <person name="Armbruster P."/>
            <person name="Huang X."/>
            <person name="Yang Y."/>
            <person name="Zhang H."/>
            <person name="He W."/>
            <person name="Peng H."/>
            <person name="Liu Y."/>
            <person name="Wu K."/>
            <person name="Chen J."/>
            <person name="Lirakis M."/>
            <person name="Topalis P."/>
            <person name="Van Leeuwen T."/>
            <person name="Hall A.B."/>
            <person name="Jiang X."/>
            <person name="Thorpe C."/>
            <person name="Mueller R.L."/>
            <person name="Sun C."/>
            <person name="Waterhouse R.M."/>
            <person name="Yan G."/>
            <person name="Tu Z.J."/>
            <person name="Fang X."/>
            <person name="James A.A."/>
        </authorList>
    </citation>
    <scope>NUCLEOTIDE SEQUENCE [LARGE SCALE GENOMIC DNA]</scope>
    <source>
        <strain evidence="7">Foshan</strain>
    </source>
</reference>
<name>A0ABM1ZZA7_AEDAL</name>
<keyword evidence="7" id="KW-1185">Reference proteome</keyword>
<reference evidence="6" key="2">
    <citation type="submission" date="2025-05" db="UniProtKB">
        <authorList>
            <consortium name="EnsemblMetazoa"/>
        </authorList>
    </citation>
    <scope>IDENTIFICATION</scope>
    <source>
        <strain evidence="6">Foshan</strain>
    </source>
</reference>
<evidence type="ECO:0000256" key="3">
    <source>
        <dbReference type="ARBA" id="ARBA00022722"/>
    </source>
</evidence>
<dbReference type="EnsemblMetazoa" id="AALFPA23_022985.R34182">
    <property type="protein sequence ID" value="AALFPA23_022985.P34182"/>
    <property type="gene ID" value="AALFPA23_022985"/>
</dbReference>
<feature type="region of interest" description="Disordered" evidence="5">
    <location>
        <begin position="186"/>
        <end position="212"/>
    </location>
</feature>
<dbReference type="Proteomes" id="UP000069940">
    <property type="component" value="Unassembled WGS sequence"/>
</dbReference>
<dbReference type="InterPro" id="IPR050951">
    <property type="entry name" value="Retrovirus_Pol_polyprotein"/>
</dbReference>
<evidence type="ECO:0000313" key="7">
    <source>
        <dbReference type="Proteomes" id="UP000069940"/>
    </source>
</evidence>
<evidence type="ECO:0000256" key="2">
    <source>
        <dbReference type="ARBA" id="ARBA00022695"/>
    </source>
</evidence>
<evidence type="ECO:0000256" key="1">
    <source>
        <dbReference type="ARBA" id="ARBA00022679"/>
    </source>
</evidence>
<dbReference type="PANTHER" id="PTHR37984">
    <property type="entry name" value="PROTEIN CBG26694"/>
    <property type="match status" value="1"/>
</dbReference>
<evidence type="ECO:0008006" key="8">
    <source>
        <dbReference type="Google" id="ProtNLM"/>
    </source>
</evidence>
<proteinExistence type="predicted"/>
<organism evidence="6 7">
    <name type="scientific">Aedes albopictus</name>
    <name type="common">Asian tiger mosquito</name>
    <name type="synonym">Stegomyia albopicta</name>
    <dbReference type="NCBI Taxonomy" id="7160"/>
    <lineage>
        <taxon>Eukaryota</taxon>
        <taxon>Metazoa</taxon>
        <taxon>Ecdysozoa</taxon>
        <taxon>Arthropoda</taxon>
        <taxon>Hexapoda</taxon>
        <taxon>Insecta</taxon>
        <taxon>Pterygota</taxon>
        <taxon>Neoptera</taxon>
        <taxon>Endopterygota</taxon>
        <taxon>Diptera</taxon>
        <taxon>Nematocera</taxon>
        <taxon>Culicoidea</taxon>
        <taxon>Culicidae</taxon>
        <taxon>Culicinae</taxon>
        <taxon>Aedini</taxon>
        <taxon>Aedes</taxon>
        <taxon>Stegomyia</taxon>
    </lineage>
</organism>
<evidence type="ECO:0000313" key="6">
    <source>
        <dbReference type="EnsemblMetazoa" id="AALFPA23_022985.P34182"/>
    </source>
</evidence>
<dbReference type="Gene3D" id="2.40.70.10">
    <property type="entry name" value="Acid Proteases"/>
    <property type="match status" value="1"/>
</dbReference>
<feature type="compositionally biased region" description="Low complexity" evidence="5">
    <location>
        <begin position="201"/>
        <end position="212"/>
    </location>
</feature>
<keyword evidence="4" id="KW-0255">Endonuclease</keyword>
<dbReference type="SUPFAM" id="SSF50630">
    <property type="entry name" value="Acid proteases"/>
    <property type="match status" value="1"/>
</dbReference>
<dbReference type="PANTHER" id="PTHR37984:SF5">
    <property type="entry name" value="PROTEIN NYNRIN-LIKE"/>
    <property type="match status" value="1"/>
</dbReference>
<keyword evidence="1" id="KW-0808">Transferase</keyword>
<protein>
    <recommendedName>
        <fullName evidence="8">Peptidase A2 domain-containing protein</fullName>
    </recommendedName>
</protein>
<dbReference type="RefSeq" id="XP_062716629.1">
    <property type="nucleotide sequence ID" value="XM_062860645.1"/>
</dbReference>
<accession>A0ABM1ZZA7</accession>
<evidence type="ECO:0000256" key="4">
    <source>
        <dbReference type="ARBA" id="ARBA00022759"/>
    </source>
</evidence>
<keyword evidence="2" id="KW-0548">Nucleotidyltransferase</keyword>
<keyword evidence="4" id="KW-0378">Hydrolase</keyword>
<dbReference type="GeneID" id="134292016"/>
<keyword evidence="3" id="KW-0540">Nuclease</keyword>
<evidence type="ECO:0000256" key="5">
    <source>
        <dbReference type="SAM" id="MobiDB-lite"/>
    </source>
</evidence>
<dbReference type="InterPro" id="IPR021109">
    <property type="entry name" value="Peptidase_aspartic_dom_sf"/>
</dbReference>